<dbReference type="AlphaFoldDB" id="A0A0E9RPS7"/>
<protein>
    <submittedName>
        <fullName evidence="1">Uncharacterized protein</fullName>
    </submittedName>
</protein>
<organism evidence="1">
    <name type="scientific">Anguilla anguilla</name>
    <name type="common">European freshwater eel</name>
    <name type="synonym">Muraena anguilla</name>
    <dbReference type="NCBI Taxonomy" id="7936"/>
    <lineage>
        <taxon>Eukaryota</taxon>
        <taxon>Metazoa</taxon>
        <taxon>Chordata</taxon>
        <taxon>Craniata</taxon>
        <taxon>Vertebrata</taxon>
        <taxon>Euteleostomi</taxon>
        <taxon>Actinopterygii</taxon>
        <taxon>Neopterygii</taxon>
        <taxon>Teleostei</taxon>
        <taxon>Anguilliformes</taxon>
        <taxon>Anguillidae</taxon>
        <taxon>Anguilla</taxon>
    </lineage>
</organism>
<accession>A0A0E9RPS7</accession>
<dbReference type="EMBL" id="GBXM01077770">
    <property type="protein sequence ID" value="JAH30807.1"/>
    <property type="molecule type" value="Transcribed_RNA"/>
</dbReference>
<proteinExistence type="predicted"/>
<evidence type="ECO:0000313" key="1">
    <source>
        <dbReference type="EMBL" id="JAH30807.1"/>
    </source>
</evidence>
<reference evidence="1" key="1">
    <citation type="submission" date="2014-11" db="EMBL/GenBank/DDBJ databases">
        <authorList>
            <person name="Amaro Gonzalez C."/>
        </authorList>
    </citation>
    <scope>NUCLEOTIDE SEQUENCE</scope>
</reference>
<sequence>MKNIIKKTCKNCKQHSYLSLCNLSKNPEVQPATVIAMQCWSPWIKSRFISNQFYLYLTFYRELSHRRFTEVNRRKLGQKT</sequence>
<reference evidence="1" key="2">
    <citation type="journal article" date="2015" name="Fish Shellfish Immunol.">
        <title>Early steps in the European eel (Anguilla anguilla)-Vibrio vulnificus interaction in the gills: Role of the RtxA13 toxin.</title>
        <authorList>
            <person name="Callol A."/>
            <person name="Pajuelo D."/>
            <person name="Ebbesson L."/>
            <person name="Teles M."/>
            <person name="MacKenzie S."/>
            <person name="Amaro C."/>
        </authorList>
    </citation>
    <scope>NUCLEOTIDE SEQUENCE</scope>
</reference>
<name>A0A0E9RPS7_ANGAN</name>